<feature type="domain" description="FAD-binding" evidence="2">
    <location>
        <begin position="13"/>
        <end position="365"/>
    </location>
</feature>
<dbReference type="PANTHER" id="PTHR43747">
    <property type="entry name" value="FAD-BINDING PROTEIN"/>
    <property type="match status" value="1"/>
</dbReference>
<dbReference type="RefSeq" id="WP_095987020.1">
    <property type="nucleotide sequence ID" value="NZ_CP022098.1"/>
</dbReference>
<dbReference type="GO" id="GO:0016491">
    <property type="term" value="F:oxidoreductase activity"/>
    <property type="evidence" value="ECO:0007669"/>
    <property type="project" value="UniProtKB-KW"/>
</dbReference>
<dbReference type="AlphaFoldDB" id="A0A250J4Q6"/>
<organism evidence="3 4">
    <name type="scientific">Cystobacter fuscus</name>
    <dbReference type="NCBI Taxonomy" id="43"/>
    <lineage>
        <taxon>Bacteria</taxon>
        <taxon>Pseudomonadati</taxon>
        <taxon>Myxococcota</taxon>
        <taxon>Myxococcia</taxon>
        <taxon>Myxococcales</taxon>
        <taxon>Cystobacterineae</taxon>
        <taxon>Archangiaceae</taxon>
        <taxon>Cystobacter</taxon>
    </lineage>
</organism>
<dbReference type="Gene3D" id="3.50.50.60">
    <property type="entry name" value="FAD/NAD(P)-binding domain"/>
    <property type="match status" value="1"/>
</dbReference>
<dbReference type="Pfam" id="PF01494">
    <property type="entry name" value="FAD_binding_3"/>
    <property type="match status" value="1"/>
</dbReference>
<evidence type="ECO:0000313" key="4">
    <source>
        <dbReference type="Proteomes" id="UP000217257"/>
    </source>
</evidence>
<dbReference type="InterPro" id="IPR050816">
    <property type="entry name" value="Flavin-dep_Halogenase_NPB"/>
</dbReference>
<proteinExistence type="predicted"/>
<keyword evidence="1" id="KW-0560">Oxidoreductase</keyword>
<evidence type="ECO:0000256" key="1">
    <source>
        <dbReference type="ARBA" id="ARBA00023002"/>
    </source>
</evidence>
<dbReference type="InterPro" id="IPR036188">
    <property type="entry name" value="FAD/NAD-bd_sf"/>
</dbReference>
<dbReference type="EMBL" id="CP022098">
    <property type="protein sequence ID" value="ATB38919.1"/>
    <property type="molecule type" value="Genomic_DNA"/>
</dbReference>
<dbReference type="PANTHER" id="PTHR43747:SF5">
    <property type="entry name" value="FAD-BINDING DOMAIN-CONTAINING PROTEIN"/>
    <property type="match status" value="1"/>
</dbReference>
<accession>A0A250J4Q6</accession>
<name>A0A250J4Q6_9BACT</name>
<evidence type="ECO:0000259" key="2">
    <source>
        <dbReference type="Pfam" id="PF01494"/>
    </source>
</evidence>
<dbReference type="Proteomes" id="UP000217257">
    <property type="component" value="Chromosome"/>
</dbReference>
<gene>
    <name evidence="3" type="ORF">CYFUS_004356</name>
</gene>
<dbReference type="SUPFAM" id="SSF51905">
    <property type="entry name" value="FAD/NAD(P)-binding domain"/>
    <property type="match status" value="1"/>
</dbReference>
<dbReference type="KEGG" id="cfus:CYFUS_004356"/>
<protein>
    <recommendedName>
        <fullName evidence="2">FAD-binding domain-containing protein</fullName>
    </recommendedName>
</protein>
<dbReference type="InterPro" id="IPR002938">
    <property type="entry name" value="FAD-bd"/>
</dbReference>
<dbReference type="GO" id="GO:0071949">
    <property type="term" value="F:FAD binding"/>
    <property type="evidence" value="ECO:0007669"/>
    <property type="project" value="InterPro"/>
</dbReference>
<sequence>MDQATGEQARAVDADVAIMGAGIVGLFNALQYAKRGFQVLLLDNARGQKRSFKVGESFLIFTNPFLRTVGGLDAFAGECFPKHGVWFTYGLEHSERFEATSEWGVHADPPHYLYEQAADKRYFRASLMDVQIVRPEAEDVMRESLASFPNVRFLDTVKVRDVVIQEEEGRPHELHWECQATREQGTVRARWVLDCSGRNRLLARKQKHSVELKDGFQTTAVWGQFEGITDELFGEPWVHTYADGDQTSRDLHTLHLWGEGYWIWVIRLSKQRISVGATFDQRKPPPGATPEAQLWELIGRHPPLRKALAKERMLEFRMYRDVQYMTDTFVSARRYGMMGDAASIVDAYYSQGISLALVSSWHIANLVEQDLRGGGMDPEYLERVNRATRQDWHIMRNMIREKYTPAIADSRFFVLSHMLDLSIFWSAGASRSRISRWLVETGGDTRRETPELRELREYLSRHMFYSQTKPWHGLSPERVRELQGRLQAGIGERARWRLEHGIRVPTLKAIVRLAAPVPQLWKLPFLRGQERADLSAEDFIHPEKFLKRVPAWLRRWLPESPSERLSRAIAVRGQTLLVLFLLGYAYDWADTEVQKLLLQLGLLEPIARAEPQETEAPIPARKVAS</sequence>
<evidence type="ECO:0000313" key="3">
    <source>
        <dbReference type="EMBL" id="ATB38919.1"/>
    </source>
</evidence>
<reference evidence="3 4" key="1">
    <citation type="submission" date="2017-06" db="EMBL/GenBank/DDBJ databases">
        <title>Sequencing and comparative analysis of myxobacterial genomes.</title>
        <authorList>
            <person name="Rupp O."/>
            <person name="Goesmann A."/>
            <person name="Sogaard-Andersen L."/>
        </authorList>
    </citation>
    <scope>NUCLEOTIDE SEQUENCE [LARGE SCALE GENOMIC DNA]</scope>
    <source>
        <strain evidence="3 4">DSM 52655</strain>
    </source>
</reference>